<dbReference type="EMBL" id="BKAJ01000134">
    <property type="protein sequence ID" value="GEP59586.1"/>
    <property type="molecule type" value="Genomic_DNA"/>
</dbReference>
<evidence type="ECO:0008006" key="3">
    <source>
        <dbReference type="Google" id="ProtNLM"/>
    </source>
</evidence>
<protein>
    <recommendedName>
        <fullName evidence="3">MarR family transcriptional regulator</fullName>
    </recommendedName>
</protein>
<organism evidence="1 2">
    <name type="scientific">Reyranella soli</name>
    <dbReference type="NCBI Taxonomy" id="1230389"/>
    <lineage>
        <taxon>Bacteria</taxon>
        <taxon>Pseudomonadati</taxon>
        <taxon>Pseudomonadota</taxon>
        <taxon>Alphaproteobacteria</taxon>
        <taxon>Hyphomicrobiales</taxon>
        <taxon>Reyranellaceae</taxon>
        <taxon>Reyranella</taxon>
    </lineage>
</organism>
<evidence type="ECO:0000313" key="1">
    <source>
        <dbReference type="EMBL" id="GEP59586.1"/>
    </source>
</evidence>
<evidence type="ECO:0000313" key="2">
    <source>
        <dbReference type="Proteomes" id="UP000321058"/>
    </source>
</evidence>
<accession>A0A512NKX4</accession>
<sequence length="65" mass="7166">MREDVVRLARGRPCHWVPVHDIAQRLGLDDEASAAAVRHAIEQGWFVADGDPPHSVRLSVVPMAT</sequence>
<name>A0A512NKX4_9HYPH</name>
<proteinExistence type="predicted"/>
<dbReference type="Proteomes" id="UP000321058">
    <property type="component" value="Unassembled WGS sequence"/>
</dbReference>
<dbReference type="AlphaFoldDB" id="A0A512NKX4"/>
<gene>
    <name evidence="1" type="ORF">RSO01_67520</name>
</gene>
<comment type="caution">
    <text evidence="1">The sequence shown here is derived from an EMBL/GenBank/DDBJ whole genome shotgun (WGS) entry which is preliminary data.</text>
</comment>
<reference evidence="1 2" key="1">
    <citation type="submission" date="2019-07" db="EMBL/GenBank/DDBJ databases">
        <title>Whole genome shotgun sequence of Reyranella soli NBRC 108950.</title>
        <authorList>
            <person name="Hosoyama A."/>
            <person name="Uohara A."/>
            <person name="Ohji S."/>
            <person name="Ichikawa N."/>
        </authorList>
    </citation>
    <scope>NUCLEOTIDE SEQUENCE [LARGE SCALE GENOMIC DNA]</scope>
    <source>
        <strain evidence="1 2">NBRC 108950</strain>
    </source>
</reference>
<keyword evidence="2" id="KW-1185">Reference proteome</keyword>